<dbReference type="AlphaFoldDB" id="A0A4V1XB05"/>
<keyword evidence="4 6" id="KW-0479">Metal-binding</keyword>
<evidence type="ECO:0000256" key="3">
    <source>
        <dbReference type="ARBA" id="ARBA00022617"/>
    </source>
</evidence>
<dbReference type="PANTHER" id="PTHR24305">
    <property type="entry name" value="CYTOCHROME P450"/>
    <property type="match status" value="1"/>
</dbReference>
<feature type="binding site" description="axial binding residue" evidence="6">
    <location>
        <position position="351"/>
    </location>
    <ligand>
        <name>heme</name>
        <dbReference type="ChEBI" id="CHEBI:30413"/>
    </ligand>
    <ligandPart>
        <name>Fe</name>
        <dbReference type="ChEBI" id="CHEBI:18248"/>
    </ligandPart>
</feature>
<name>A0A4V1XB05_9PEZI</name>
<dbReference type="EMBL" id="QJNU01000205">
    <property type="protein sequence ID" value="RYP04569.1"/>
    <property type="molecule type" value="Genomic_DNA"/>
</dbReference>
<keyword evidence="3 6" id="KW-0349">Heme</keyword>
<dbReference type="Proteomes" id="UP000293360">
    <property type="component" value="Unassembled WGS sequence"/>
</dbReference>
<dbReference type="InterPro" id="IPR002401">
    <property type="entry name" value="Cyt_P450_E_grp-I"/>
</dbReference>
<dbReference type="Pfam" id="PF00067">
    <property type="entry name" value="p450"/>
    <property type="match status" value="1"/>
</dbReference>
<sequence>MVELHKKYGPVLRIAPDELSYASAQAWQDIYVHYRFRRLLQVPLSDRALMQQEHIIQGYIDLLIQRLHENAVSKEHPHKPLDIVRWVGYTCFDVLGDLAFGESFGCLERGKSHWWIDEIQEGVKAAFKLKTIERFIPGFFPVFMKVMMFLGTAMAKNPEENFNFCALKARERLARPSDRPDFITYITKANKQHHDMTKEEIESNSQTLINAGTEPVATATCGILFHLVSNIEALRKAVHEVRAYFCSESEISISTTQQLPFLRAVIEEGMRMYPPAPSTFPRTTPEGGCVICGRFVPGGYSVGVNQSAVMRSEAIWVDPSRYAPERWLQDPAFAADDKKAYQPFSFGPRNCIGKRSN</sequence>
<keyword evidence="5 6" id="KW-0408">Iron</keyword>
<evidence type="ECO:0000256" key="4">
    <source>
        <dbReference type="ARBA" id="ARBA00022723"/>
    </source>
</evidence>
<dbReference type="SUPFAM" id="SSF48264">
    <property type="entry name" value="Cytochrome P450"/>
    <property type="match status" value="1"/>
</dbReference>
<evidence type="ECO:0000313" key="8">
    <source>
        <dbReference type="EMBL" id="RYP04569.1"/>
    </source>
</evidence>
<evidence type="ECO:0000256" key="2">
    <source>
        <dbReference type="ARBA" id="ARBA00010617"/>
    </source>
</evidence>
<keyword evidence="7" id="KW-0560">Oxidoreductase</keyword>
<evidence type="ECO:0000256" key="5">
    <source>
        <dbReference type="ARBA" id="ARBA00023004"/>
    </source>
</evidence>
<dbReference type="STRING" id="155417.A0A4V1XB05"/>
<dbReference type="InterPro" id="IPR036396">
    <property type="entry name" value="Cyt_P450_sf"/>
</dbReference>
<keyword evidence="7" id="KW-0503">Monooxygenase</keyword>
<protein>
    <submittedName>
        <fullName evidence="8">Uncharacterized protein</fullName>
    </submittedName>
</protein>
<dbReference type="PRINTS" id="PR00463">
    <property type="entry name" value="EP450I"/>
</dbReference>
<dbReference type="OrthoDB" id="1470350at2759"/>
<keyword evidence="9" id="KW-1185">Reference proteome</keyword>
<evidence type="ECO:0000256" key="1">
    <source>
        <dbReference type="ARBA" id="ARBA00001971"/>
    </source>
</evidence>
<dbReference type="InterPro" id="IPR017972">
    <property type="entry name" value="Cyt_P450_CS"/>
</dbReference>
<dbReference type="GO" id="GO:0004497">
    <property type="term" value="F:monooxygenase activity"/>
    <property type="evidence" value="ECO:0007669"/>
    <property type="project" value="UniProtKB-KW"/>
</dbReference>
<gene>
    <name evidence="8" type="ORF">DL764_004377</name>
</gene>
<evidence type="ECO:0000256" key="6">
    <source>
        <dbReference type="PIRSR" id="PIRSR602401-1"/>
    </source>
</evidence>
<accession>A0A4V1XB05</accession>
<dbReference type="PROSITE" id="PS00086">
    <property type="entry name" value="CYTOCHROME_P450"/>
    <property type="match status" value="1"/>
</dbReference>
<comment type="similarity">
    <text evidence="2 7">Belongs to the cytochrome P450 family.</text>
</comment>
<dbReference type="PRINTS" id="PR00385">
    <property type="entry name" value="P450"/>
</dbReference>
<comment type="cofactor">
    <cofactor evidence="1 6">
        <name>heme</name>
        <dbReference type="ChEBI" id="CHEBI:30413"/>
    </cofactor>
</comment>
<organism evidence="8 9">
    <name type="scientific">Monosporascus ibericus</name>
    <dbReference type="NCBI Taxonomy" id="155417"/>
    <lineage>
        <taxon>Eukaryota</taxon>
        <taxon>Fungi</taxon>
        <taxon>Dikarya</taxon>
        <taxon>Ascomycota</taxon>
        <taxon>Pezizomycotina</taxon>
        <taxon>Sordariomycetes</taxon>
        <taxon>Xylariomycetidae</taxon>
        <taxon>Xylariales</taxon>
        <taxon>Xylariales incertae sedis</taxon>
        <taxon>Monosporascus</taxon>
    </lineage>
</organism>
<dbReference type="InterPro" id="IPR001128">
    <property type="entry name" value="Cyt_P450"/>
</dbReference>
<dbReference type="PANTHER" id="PTHR24305:SF210">
    <property type="entry name" value="CYTOCHROME P450 MONOOXYGENASE ASQL-RELATED"/>
    <property type="match status" value="1"/>
</dbReference>
<dbReference type="GO" id="GO:0005506">
    <property type="term" value="F:iron ion binding"/>
    <property type="evidence" value="ECO:0007669"/>
    <property type="project" value="InterPro"/>
</dbReference>
<dbReference type="Gene3D" id="1.10.630.10">
    <property type="entry name" value="Cytochrome P450"/>
    <property type="match status" value="1"/>
</dbReference>
<dbReference type="GO" id="GO:0020037">
    <property type="term" value="F:heme binding"/>
    <property type="evidence" value="ECO:0007669"/>
    <property type="project" value="InterPro"/>
</dbReference>
<dbReference type="InterPro" id="IPR050121">
    <property type="entry name" value="Cytochrome_P450_monoxygenase"/>
</dbReference>
<evidence type="ECO:0000313" key="9">
    <source>
        <dbReference type="Proteomes" id="UP000293360"/>
    </source>
</evidence>
<proteinExistence type="inferred from homology"/>
<comment type="caution">
    <text evidence="8">The sequence shown here is derived from an EMBL/GenBank/DDBJ whole genome shotgun (WGS) entry which is preliminary data.</text>
</comment>
<reference evidence="8 9" key="1">
    <citation type="submission" date="2018-06" db="EMBL/GenBank/DDBJ databases">
        <title>Complete Genomes of Monosporascus.</title>
        <authorList>
            <person name="Robinson A.J."/>
            <person name="Natvig D.O."/>
        </authorList>
    </citation>
    <scope>NUCLEOTIDE SEQUENCE [LARGE SCALE GENOMIC DNA]</scope>
    <source>
        <strain evidence="8 9">CBS 110550</strain>
    </source>
</reference>
<dbReference type="GO" id="GO:0016705">
    <property type="term" value="F:oxidoreductase activity, acting on paired donors, with incorporation or reduction of molecular oxygen"/>
    <property type="evidence" value="ECO:0007669"/>
    <property type="project" value="InterPro"/>
</dbReference>
<dbReference type="CDD" id="cd11058">
    <property type="entry name" value="CYP60B-like"/>
    <property type="match status" value="1"/>
</dbReference>
<evidence type="ECO:0000256" key="7">
    <source>
        <dbReference type="RuleBase" id="RU000461"/>
    </source>
</evidence>